<reference evidence="3" key="1">
    <citation type="journal article" date="2021" name="IMA Fungus">
        <title>Genomic characterization of three marine fungi, including Emericellopsis atlantica sp. nov. with signatures of a generalist lifestyle and marine biomass degradation.</title>
        <authorList>
            <person name="Hagestad O.C."/>
            <person name="Hou L."/>
            <person name="Andersen J.H."/>
            <person name="Hansen E.H."/>
            <person name="Altermark B."/>
            <person name="Li C."/>
            <person name="Kuhnert E."/>
            <person name="Cox R.J."/>
            <person name="Crous P.W."/>
            <person name="Spatafora J.W."/>
            <person name="Lail K."/>
            <person name="Amirebrahimi M."/>
            <person name="Lipzen A."/>
            <person name="Pangilinan J."/>
            <person name="Andreopoulos W."/>
            <person name="Hayes R.D."/>
            <person name="Ng V."/>
            <person name="Grigoriev I.V."/>
            <person name="Jackson S.A."/>
            <person name="Sutton T.D.S."/>
            <person name="Dobson A.D.W."/>
            <person name="Rama T."/>
        </authorList>
    </citation>
    <scope>NUCLEOTIDE SEQUENCE</scope>
    <source>
        <strain evidence="3">TRa018bII</strain>
    </source>
</reference>
<feature type="domain" description="DUF7881" evidence="2">
    <location>
        <begin position="9"/>
        <end position="79"/>
    </location>
</feature>
<organism evidence="3 4">
    <name type="scientific">Amylocarpus encephaloides</name>
    <dbReference type="NCBI Taxonomy" id="45428"/>
    <lineage>
        <taxon>Eukaryota</taxon>
        <taxon>Fungi</taxon>
        <taxon>Dikarya</taxon>
        <taxon>Ascomycota</taxon>
        <taxon>Pezizomycotina</taxon>
        <taxon>Leotiomycetes</taxon>
        <taxon>Helotiales</taxon>
        <taxon>Helotiales incertae sedis</taxon>
        <taxon>Amylocarpus</taxon>
    </lineage>
</organism>
<gene>
    <name evidence="3" type="ORF">BJ875DRAFT_367160</name>
</gene>
<dbReference type="InterPro" id="IPR057203">
    <property type="entry name" value="DUF7881"/>
</dbReference>
<feature type="domain" description="HNH nuclease" evidence="1">
    <location>
        <begin position="105"/>
        <end position="180"/>
    </location>
</feature>
<proteinExistence type="predicted"/>
<dbReference type="InterPro" id="IPR003615">
    <property type="entry name" value="HNH_nuc"/>
</dbReference>
<keyword evidence="4" id="KW-1185">Reference proteome</keyword>
<accession>A0A9P7YRV5</accession>
<evidence type="ECO:0008006" key="5">
    <source>
        <dbReference type="Google" id="ProtNLM"/>
    </source>
</evidence>
<dbReference type="Pfam" id="PF25324">
    <property type="entry name" value="DUF7881"/>
    <property type="match status" value="1"/>
</dbReference>
<comment type="caution">
    <text evidence="3">The sequence shown here is derived from an EMBL/GenBank/DDBJ whole genome shotgun (WGS) entry which is preliminary data.</text>
</comment>
<name>A0A9P7YRV5_9HELO</name>
<protein>
    <recommendedName>
        <fullName evidence="5">HNH nuclease domain-containing protein</fullName>
    </recommendedName>
</protein>
<dbReference type="OrthoDB" id="3433692at2759"/>
<evidence type="ECO:0000313" key="3">
    <source>
        <dbReference type="EMBL" id="KAG9238819.1"/>
    </source>
</evidence>
<dbReference type="Proteomes" id="UP000824998">
    <property type="component" value="Unassembled WGS sequence"/>
</dbReference>
<evidence type="ECO:0000259" key="2">
    <source>
        <dbReference type="Pfam" id="PF25324"/>
    </source>
</evidence>
<dbReference type="EMBL" id="MU251365">
    <property type="protein sequence ID" value="KAG9238819.1"/>
    <property type="molecule type" value="Genomic_DNA"/>
</dbReference>
<evidence type="ECO:0000259" key="1">
    <source>
        <dbReference type="Pfam" id="PF13391"/>
    </source>
</evidence>
<dbReference type="Pfam" id="PF13391">
    <property type="entry name" value="HNH_2"/>
    <property type="match status" value="1"/>
</dbReference>
<evidence type="ECO:0000313" key="4">
    <source>
        <dbReference type="Proteomes" id="UP000824998"/>
    </source>
</evidence>
<dbReference type="AlphaFoldDB" id="A0A9P7YRV5"/>
<sequence length="293" mass="33515">MAPRDRSRGRDVHIYDLIDRTTVLGGLILTNGVTNTNFYSMVEIFVLFMGDFELQDDNGTKIERNDEPLQPGSYYIITTIRTISIATGTSVKPFCDSIRSRDRRCVISGEKVVEYVDDWIAFEAAHIFPLAYVSHWTKYGYDRWITIRPEIGGSINSVQNGILLESAVHQHFDSHNLSINPDIWMRGILIKDIDNYKIVSFSPDRKGLAGKYLDQEFLDDPQRLVDQLLRWHFRQTVLANMRGAGEPRFEHDFPPGSDIVGDILQGPKPVERMEFELFNRLADHDDVCNASST</sequence>